<evidence type="ECO:0000313" key="9">
    <source>
        <dbReference type="EMBL" id="AHE55654.1"/>
    </source>
</evidence>
<evidence type="ECO:0000259" key="8">
    <source>
        <dbReference type="Pfam" id="PF00460"/>
    </source>
</evidence>
<organism evidence="9 10">
    <name type="scientific">Sphingomonas sanxanigenens DSM 19645 = NX02</name>
    <dbReference type="NCBI Taxonomy" id="1123269"/>
    <lineage>
        <taxon>Bacteria</taxon>
        <taxon>Pseudomonadati</taxon>
        <taxon>Pseudomonadota</taxon>
        <taxon>Alphaproteobacteria</taxon>
        <taxon>Sphingomonadales</taxon>
        <taxon>Sphingomonadaceae</taxon>
        <taxon>Sphingomonas</taxon>
    </lineage>
</organism>
<evidence type="ECO:0000256" key="2">
    <source>
        <dbReference type="ARBA" id="ARBA00009677"/>
    </source>
</evidence>
<evidence type="ECO:0000313" key="10">
    <source>
        <dbReference type="Proteomes" id="UP000018851"/>
    </source>
</evidence>
<dbReference type="eggNOG" id="COG1815">
    <property type="taxonomic scope" value="Bacteria"/>
</dbReference>
<dbReference type="InterPro" id="IPR019776">
    <property type="entry name" value="Flagellar_basal_body_rod_CS"/>
</dbReference>
<dbReference type="PIRSF" id="PIRSF002889">
    <property type="entry name" value="Rod_FlgB"/>
    <property type="match status" value="1"/>
</dbReference>
<comment type="function">
    <text evidence="5 7">Structural component of flagellum, the bacterial motility apparatus. Part of the rod structure of flagellar basal body.</text>
</comment>
<dbReference type="InterPro" id="IPR001444">
    <property type="entry name" value="Flag_bb_rod_N"/>
</dbReference>
<evidence type="ECO:0000256" key="5">
    <source>
        <dbReference type="ARBA" id="ARBA00024934"/>
    </source>
</evidence>
<reference evidence="9 10" key="1">
    <citation type="submission" date="2013-07" db="EMBL/GenBank/DDBJ databases">
        <title>Completed genome of Sphingomonas sanxanigenens NX02.</title>
        <authorList>
            <person name="Ma T."/>
            <person name="Huang H."/>
            <person name="Wu M."/>
            <person name="Li X."/>
            <person name="Li G."/>
        </authorList>
    </citation>
    <scope>NUCLEOTIDE SEQUENCE [LARGE SCALE GENOMIC DNA]</scope>
    <source>
        <strain evidence="9 10">NX02</strain>
    </source>
</reference>
<dbReference type="HOGENOM" id="CLU_125463_3_2_5"/>
<evidence type="ECO:0000256" key="4">
    <source>
        <dbReference type="ARBA" id="ARBA00023143"/>
    </source>
</evidence>
<protein>
    <recommendedName>
        <fullName evidence="3 7">Flagellar basal body rod protein FlgB</fullName>
    </recommendedName>
</protein>
<proteinExistence type="inferred from homology"/>
<comment type="subunit">
    <text evidence="6">The basal body constitutes a major portion of the flagellar organelle and consists of a number of rings mounted on a central rod. In Gram-negative bacteria, at least four rings, L, P, S and M are present, whereas Gram-positive bacteria lack the L and P rings. The rod consists of about 26 subunits of FlgG in the distal portion, and FlgB, FlgC and FlgF build up the proximal portion of the rod with about 6 subunits each. Rod assembly occurs by export via the flagellum-specific pathway of its constituent proteins and by their incorporation into the rod structure in the probable order of FlgB, FlgC, FlgF and FlgG. Another protein, FliE, also assembles onto the stable rod structure.</text>
</comment>
<feature type="domain" description="Flagellar basal body rod protein N-terminal" evidence="8">
    <location>
        <begin position="16"/>
        <end position="36"/>
    </location>
</feature>
<dbReference type="Pfam" id="PF00460">
    <property type="entry name" value="Flg_bb_rod"/>
    <property type="match status" value="1"/>
</dbReference>
<evidence type="ECO:0000256" key="3">
    <source>
        <dbReference type="ARBA" id="ARBA00014376"/>
    </source>
</evidence>
<dbReference type="EMBL" id="CP006644">
    <property type="protein sequence ID" value="AHE55654.1"/>
    <property type="molecule type" value="Genomic_DNA"/>
</dbReference>
<dbReference type="RefSeq" id="WP_025293805.1">
    <property type="nucleotide sequence ID" value="NZ_CP006644.1"/>
</dbReference>
<accession>W0ACN4</accession>
<evidence type="ECO:0000256" key="7">
    <source>
        <dbReference type="PIRNR" id="PIRNR002889"/>
    </source>
</evidence>
<comment type="similarity">
    <text evidence="2 7">Belongs to the flagella basal body rod proteins family.</text>
</comment>
<dbReference type="GO" id="GO:0030694">
    <property type="term" value="C:bacterial-type flagellum basal body, rod"/>
    <property type="evidence" value="ECO:0007669"/>
    <property type="project" value="InterPro"/>
</dbReference>
<evidence type="ECO:0000256" key="6">
    <source>
        <dbReference type="ARBA" id="ARBA00026072"/>
    </source>
</evidence>
<dbReference type="InterPro" id="IPR006300">
    <property type="entry name" value="FlgB"/>
</dbReference>
<dbReference type="KEGG" id="ssan:NX02_19975"/>
<dbReference type="PATRIC" id="fig|1123269.5.peg.3906"/>
<comment type="subcellular location">
    <subcellularLocation>
        <location evidence="1 7">Bacterial flagellum basal body</location>
    </subcellularLocation>
</comment>
<keyword evidence="4 7" id="KW-0975">Bacterial flagellum</keyword>
<dbReference type="OrthoDB" id="9788334at2"/>
<dbReference type="Proteomes" id="UP000018851">
    <property type="component" value="Chromosome"/>
</dbReference>
<name>W0ACN4_9SPHN</name>
<keyword evidence="10" id="KW-1185">Reference proteome</keyword>
<dbReference type="STRING" id="1123269.NX02_19975"/>
<sequence length="114" mass="11868">MDQLSSVLLIKALDGLSARAVVTANNIANASTPGYRPMRVSFEAELSQAAAGGPAAAASVMPRIETMADRGFGTDLRLDLELATASSTAARYTALVEVLSRQLQMQSLAARGSL</sequence>
<dbReference type="GO" id="GO:0071973">
    <property type="term" value="P:bacterial-type flagellum-dependent cell motility"/>
    <property type="evidence" value="ECO:0007669"/>
    <property type="project" value="InterPro"/>
</dbReference>
<evidence type="ECO:0000256" key="1">
    <source>
        <dbReference type="ARBA" id="ARBA00004117"/>
    </source>
</evidence>
<dbReference type="PROSITE" id="PS00588">
    <property type="entry name" value="FLAGELLA_BB_ROD"/>
    <property type="match status" value="1"/>
</dbReference>
<gene>
    <name evidence="9" type="ORF">NX02_19975</name>
</gene>
<dbReference type="AlphaFoldDB" id="W0ACN4"/>